<dbReference type="Gene3D" id="3.30.70.370">
    <property type="match status" value="1"/>
</dbReference>
<keyword evidence="12" id="KW-0498">Mitosis</keyword>
<dbReference type="GO" id="GO:0051225">
    <property type="term" value="P:spindle assembly"/>
    <property type="evidence" value="ECO:0007669"/>
    <property type="project" value="InterPro"/>
</dbReference>
<dbReference type="PANTHER" id="PTHR10133:SF27">
    <property type="entry name" value="DNA POLYMERASE NU"/>
    <property type="match status" value="1"/>
</dbReference>
<keyword evidence="6" id="KW-0132">Cell division</keyword>
<evidence type="ECO:0000256" key="20">
    <source>
        <dbReference type="SAM" id="Coils"/>
    </source>
</evidence>
<feature type="compositionally biased region" description="Basic and acidic residues" evidence="21">
    <location>
        <begin position="735"/>
        <end position="747"/>
    </location>
</feature>
<dbReference type="Gene3D" id="1.10.150.20">
    <property type="entry name" value="5' to 3' exonuclease, C-terminal subdomain"/>
    <property type="match status" value="1"/>
</dbReference>
<dbReference type="GO" id="GO:0005819">
    <property type="term" value="C:spindle"/>
    <property type="evidence" value="ECO:0007669"/>
    <property type="project" value="UniProtKB-SubCell"/>
</dbReference>
<dbReference type="InterPro" id="IPR043502">
    <property type="entry name" value="DNA/RNA_pol_sf"/>
</dbReference>
<dbReference type="InterPro" id="IPR036397">
    <property type="entry name" value="RNaseH_sf"/>
</dbReference>
<keyword evidence="18" id="KW-0131">Cell cycle</keyword>
<proteinExistence type="inferred from homology"/>
<dbReference type="GO" id="GO:0003677">
    <property type="term" value="F:DNA binding"/>
    <property type="evidence" value="ECO:0007669"/>
    <property type="project" value="UniProtKB-KW"/>
</dbReference>
<feature type="region of interest" description="Disordered" evidence="21">
    <location>
        <begin position="1032"/>
        <end position="1056"/>
    </location>
</feature>
<dbReference type="EC" id="2.7.7.7" evidence="4"/>
<dbReference type="InterPro" id="IPR002298">
    <property type="entry name" value="DNA_polymerase_A"/>
</dbReference>
<dbReference type="InterPro" id="IPR001098">
    <property type="entry name" value="DNA-dir_DNA_pol_A_palm_dom"/>
</dbReference>
<evidence type="ECO:0000256" key="2">
    <source>
        <dbReference type="ARBA" id="ARBA00007705"/>
    </source>
</evidence>
<evidence type="ECO:0000256" key="13">
    <source>
        <dbReference type="ARBA" id="ARBA00022932"/>
    </source>
</evidence>
<dbReference type="GO" id="GO:0051301">
    <property type="term" value="P:cell division"/>
    <property type="evidence" value="ECO:0007669"/>
    <property type="project" value="UniProtKB-KW"/>
</dbReference>
<evidence type="ECO:0000256" key="14">
    <source>
        <dbReference type="ARBA" id="ARBA00023054"/>
    </source>
</evidence>
<evidence type="ECO:0000256" key="11">
    <source>
        <dbReference type="ARBA" id="ARBA00022763"/>
    </source>
</evidence>
<accession>A0A7J6B1L9</accession>
<feature type="region of interest" description="Disordered" evidence="21">
    <location>
        <begin position="1119"/>
        <end position="1145"/>
    </location>
</feature>
<evidence type="ECO:0000256" key="12">
    <source>
        <dbReference type="ARBA" id="ARBA00022776"/>
    </source>
</evidence>
<evidence type="ECO:0000256" key="5">
    <source>
        <dbReference type="ARBA" id="ARBA00022490"/>
    </source>
</evidence>
<feature type="compositionally biased region" description="Polar residues" evidence="21">
    <location>
        <begin position="1038"/>
        <end position="1056"/>
    </location>
</feature>
<keyword evidence="16" id="KW-0234">DNA repair</keyword>
<evidence type="ECO:0000256" key="7">
    <source>
        <dbReference type="ARBA" id="ARBA00022679"/>
    </source>
</evidence>
<feature type="coiled-coil region" evidence="20">
    <location>
        <begin position="98"/>
        <end position="132"/>
    </location>
</feature>
<keyword evidence="24" id="KW-1185">Reference proteome</keyword>
<dbReference type="GO" id="GO:0003887">
    <property type="term" value="F:DNA-directed DNA polymerase activity"/>
    <property type="evidence" value="ECO:0007669"/>
    <property type="project" value="UniProtKB-KW"/>
</dbReference>
<keyword evidence="7" id="KW-0808">Transferase</keyword>
<evidence type="ECO:0000256" key="10">
    <source>
        <dbReference type="ARBA" id="ARBA00022705"/>
    </source>
</evidence>
<dbReference type="FunFam" id="1.20.1060.10:FF:000001">
    <property type="entry name" value="DNA polymerase I"/>
    <property type="match status" value="1"/>
</dbReference>
<evidence type="ECO:0000256" key="18">
    <source>
        <dbReference type="ARBA" id="ARBA00023306"/>
    </source>
</evidence>
<evidence type="ECO:0000313" key="24">
    <source>
        <dbReference type="Proteomes" id="UP000593565"/>
    </source>
</evidence>
<name>A0A7J6B1L9_AMEME</name>
<sequence>MLDGERFVEALSRLGYPNASALKGSEFDWLFDTAPDNLHLLRAFCHRLNRNNALAPEEVQAFRLLRESGKPIMDEATLGDLLKTCGPTDVGGSLSSLCGEEDVSVEELEAELQALRKEKQLKLRRLKKLQVLTASRGADSSAALGLLQEGSGAMKEASSALAVENAATNAALEGLVKETQKLAGFFHTEDLSVGQNNETTAPSTSQSVLLSQLPLDAFLHQEEQNTKALATYTQRQFFQGISDMVETSTSKRFQLTELSCCGEEEEEDDKLVESRRKEMAQLQWAHIVVQHQLLKEQAEERGDQALKNWLTEQLGSKTWPMGSLQASWRESALHSELLSVQSDLEALMREPVRSALRDSARLLNVPVVRGDLALQIARQNYYTARQTEVRDQLLQQKASFEVLRLAQDNELRTGRRTATQLDEVISRLEGASQSAAQRGNILTQPELTQTPCLTPWHNAKLQIISSKDVAFSRLLQMLELGKLSECKDPILTYGRLEAEASSLQKELVSVHDSLERAAQEQGYSGARLEHDHDALERSAYSSVVQALLRPQEVSVVLSELEEKQKNLYKLLQDIVGDLRTKRARLEQSAILRRERELYVYFHLDPSLLSKVVREMEARAARKDRSVGDMEYQPCSMLTAGPLSAEAQRVLAALRAQYVGRIDSRPYIADSFGRAPRLSQIQGAFNKPPEPHTQTKILHKERERQLFKHSPEMELSSQPDLWHIGDGDNTFNQWGADKRGDRRPRDYGDDGSLSGFNSGNNIPCPSRSPPESDPQGEELFPRNSFVNRRTPQAVMGLPETHSEISSRKERIQLLASSEEDCKAEVITRTPPVKRQRFGSLQIPMITCSKQFGEDDSRQKSEVGKTNENPGQMPFWSFEENEADEYSRSLECHSYLKENPTSKRESQTIGLALADSCHDSATNKILTNASHLPVHHTLVSFRTSDLGQYTEDKEEASVAEIEPAKVEHYAEPYTHQSDMKNDQMETEERGIEPEHSAAPGVTETHPDQQAFSQVGCTSSGVACMQNVTLPVKRSGKWEPRQSSLSGTPEIESCSNRTSSVSGDATVQLIHQAQQSRDRSQSLYPLKSIQNQEEMPGQTRTPLRERTKPESNVEIIPDIPKAARQRCSSSEVNEQRHLDRDRDGDKTKETTKCTLALTSDPRVCDASRLSQEERKCVLEEAASARALVVTMVHQDGTTQLDPEQKCPPHAVCGVLILLKKSLDSPVLEETGAAAERLLFLRLEQRPAWAQNDPQHSPDLFSREILVKMVCGTQTLVCYKSKDLLRTVLGHFSKDLSWKEVAGCQVLDPQIAAWLLDPADSASCFQDLFNKYCTRPTTHATALAELGHKKVTQVISSLTHLHRVMVELRNKLETQGLWTLYFCMEQKMIPVLAAMESHRIHVDRDALKKTSEMLGTKMKQLEQEAHQAAGQKFLVSSSSQLRQVLFEKLRLHERCENKKLPKTMLKQQQSTSEAVLLQLQDLHPLPKIVLEYRQVHKIKSTFLDGILSCMTKTFISSTWNQTSTVSGRLSAKHPNFQALPRQPVQISKKQSVEGKEAELVAVHPRTMFIPRDGWTFLSADFCQVELRLLAHLSSDPELLRIFQNPEADIFNMLASQWKGVSEDSVRAEDREHAKRIVYSVVYGAGKERLSGILGVSAEEASRFQDSFLQKYKEVQAFIQCTVQHCHKYGYVKSIMGRRRSLPHVHSTDWGIRNQAERQAVNFVVQGSTADLCKMAMIHICSLVASSTTLTARLVAQIHDELLFEVEDSQMEDFAVLVMKTMESLQHINCLGVSLTVPLKVSVSTGRSVGLHV</sequence>
<feature type="compositionally biased region" description="Basic and acidic residues" evidence="21">
    <location>
        <begin position="851"/>
        <end position="863"/>
    </location>
</feature>
<keyword evidence="15" id="KW-0238">DNA-binding</keyword>
<evidence type="ECO:0000256" key="15">
    <source>
        <dbReference type="ARBA" id="ARBA00023125"/>
    </source>
</evidence>
<dbReference type="InterPro" id="IPR040940">
    <property type="entry name" value="DNA_pol_P_Exo"/>
</dbReference>
<keyword evidence="10" id="KW-0235">DNA replication</keyword>
<gene>
    <name evidence="23" type="ORF">AMELA_G00061450</name>
</gene>
<comment type="catalytic activity">
    <reaction evidence="19">
        <text>DNA(n) + a 2'-deoxyribonucleoside 5'-triphosphate = DNA(n+1) + diphosphate</text>
        <dbReference type="Rhea" id="RHEA:22508"/>
        <dbReference type="Rhea" id="RHEA-COMP:17339"/>
        <dbReference type="Rhea" id="RHEA-COMP:17340"/>
        <dbReference type="ChEBI" id="CHEBI:33019"/>
        <dbReference type="ChEBI" id="CHEBI:61560"/>
        <dbReference type="ChEBI" id="CHEBI:173112"/>
        <dbReference type="EC" id="2.7.7.7"/>
    </reaction>
</comment>
<dbReference type="GO" id="GO:0006302">
    <property type="term" value="P:double-strand break repair"/>
    <property type="evidence" value="ECO:0007669"/>
    <property type="project" value="TreeGrafter"/>
</dbReference>
<feature type="region of interest" description="Disordered" evidence="21">
    <location>
        <begin position="851"/>
        <end position="873"/>
    </location>
</feature>
<keyword evidence="9" id="KW-0493">Microtubule</keyword>
<feature type="compositionally biased region" description="Polar residues" evidence="21">
    <location>
        <begin position="753"/>
        <end position="762"/>
    </location>
</feature>
<comment type="similarity">
    <text evidence="3">Belongs to the HAUS3 family.</text>
</comment>
<comment type="subcellular location">
    <subcellularLocation>
        <location evidence="1">Cytoplasm</location>
        <location evidence="1">Cytoskeleton</location>
        <location evidence="1">Spindle</location>
    </subcellularLocation>
</comment>
<keyword evidence="8" id="KW-0548">Nucleotidyltransferase</keyword>
<dbReference type="Proteomes" id="UP000593565">
    <property type="component" value="Unassembled WGS sequence"/>
</dbReference>
<comment type="caution">
    <text evidence="23">The sequence shown here is derived from an EMBL/GenBank/DDBJ whole genome shotgun (WGS) entry which is preliminary data.</text>
</comment>
<reference evidence="23 24" key="1">
    <citation type="submission" date="2020-02" db="EMBL/GenBank/DDBJ databases">
        <title>A chromosome-scale genome assembly of the black bullhead catfish (Ameiurus melas).</title>
        <authorList>
            <person name="Wen M."/>
            <person name="Zham M."/>
            <person name="Cabau C."/>
            <person name="Klopp C."/>
            <person name="Donnadieu C."/>
            <person name="Roques C."/>
            <person name="Bouchez O."/>
            <person name="Lampietro C."/>
            <person name="Jouanno E."/>
            <person name="Herpin A."/>
            <person name="Louis A."/>
            <person name="Berthelot C."/>
            <person name="Parey E."/>
            <person name="Roest-Crollius H."/>
            <person name="Braasch I."/>
            <person name="Postlethwait J."/>
            <person name="Robinson-Rechavi M."/>
            <person name="Echchiki A."/>
            <person name="Begum T."/>
            <person name="Montfort J."/>
            <person name="Schartl M."/>
            <person name="Bobe J."/>
            <person name="Guiguen Y."/>
        </authorList>
    </citation>
    <scope>NUCLEOTIDE SEQUENCE [LARGE SCALE GENOMIC DNA]</scope>
    <source>
        <strain evidence="23">M_S1</strain>
        <tissue evidence="23">Blood</tissue>
    </source>
</reference>
<dbReference type="EMBL" id="JAAGNN010000005">
    <property type="protein sequence ID" value="KAF4088994.1"/>
    <property type="molecule type" value="Genomic_DNA"/>
</dbReference>
<evidence type="ECO:0000256" key="1">
    <source>
        <dbReference type="ARBA" id="ARBA00004186"/>
    </source>
</evidence>
<keyword evidence="17" id="KW-0206">Cytoskeleton</keyword>
<dbReference type="PRINTS" id="PR02089">
    <property type="entry name" value="HAUSAUGMINL3"/>
</dbReference>
<dbReference type="InterPro" id="IPR032733">
    <property type="entry name" value="HAUS3_N"/>
</dbReference>
<dbReference type="Gene3D" id="3.30.420.10">
    <property type="entry name" value="Ribonuclease H-like superfamily/Ribonuclease H"/>
    <property type="match status" value="1"/>
</dbReference>
<keyword evidence="14 20" id="KW-0175">Coiled coil</keyword>
<feature type="compositionally biased region" description="Basic and acidic residues" evidence="21">
    <location>
        <begin position="977"/>
        <end position="993"/>
    </location>
</feature>
<evidence type="ECO:0000256" key="4">
    <source>
        <dbReference type="ARBA" id="ARBA00012417"/>
    </source>
</evidence>
<dbReference type="Pfam" id="PF18049">
    <property type="entry name" value="DNA_pol_P_Exo"/>
    <property type="match status" value="1"/>
</dbReference>
<evidence type="ECO:0000256" key="9">
    <source>
        <dbReference type="ARBA" id="ARBA00022701"/>
    </source>
</evidence>
<evidence type="ECO:0000256" key="21">
    <source>
        <dbReference type="SAM" id="MobiDB-lite"/>
    </source>
</evidence>
<dbReference type="SUPFAM" id="SSF56672">
    <property type="entry name" value="DNA/RNA polymerases"/>
    <property type="match status" value="1"/>
</dbReference>
<dbReference type="GO" id="GO:0070652">
    <property type="term" value="C:HAUS complex"/>
    <property type="evidence" value="ECO:0007669"/>
    <property type="project" value="InterPro"/>
</dbReference>
<dbReference type="Pfam" id="PF14932">
    <property type="entry name" value="HAUS-augmin3"/>
    <property type="match status" value="1"/>
</dbReference>
<evidence type="ECO:0000256" key="8">
    <source>
        <dbReference type="ARBA" id="ARBA00022695"/>
    </source>
</evidence>
<dbReference type="Gene3D" id="1.20.1060.10">
    <property type="entry name" value="Taq DNA Polymerase, Chain T, domain 4"/>
    <property type="match status" value="1"/>
</dbReference>
<feature type="region of interest" description="Disordered" evidence="21">
    <location>
        <begin position="711"/>
        <end position="789"/>
    </location>
</feature>
<organism evidence="23 24">
    <name type="scientific">Ameiurus melas</name>
    <name type="common">Black bullhead</name>
    <name type="synonym">Silurus melas</name>
    <dbReference type="NCBI Taxonomy" id="219545"/>
    <lineage>
        <taxon>Eukaryota</taxon>
        <taxon>Metazoa</taxon>
        <taxon>Chordata</taxon>
        <taxon>Craniata</taxon>
        <taxon>Vertebrata</taxon>
        <taxon>Euteleostomi</taxon>
        <taxon>Actinopterygii</taxon>
        <taxon>Neopterygii</taxon>
        <taxon>Teleostei</taxon>
        <taxon>Ostariophysi</taxon>
        <taxon>Siluriformes</taxon>
        <taxon>Ictaluridae</taxon>
        <taxon>Ameiurus</taxon>
    </lineage>
</organism>
<protein>
    <recommendedName>
        <fullName evidence="4">DNA-directed DNA polymerase</fullName>
        <ecNumber evidence="4">2.7.7.7</ecNumber>
    </recommendedName>
</protein>
<dbReference type="SMART" id="SM00482">
    <property type="entry name" value="POLAc"/>
    <property type="match status" value="1"/>
</dbReference>
<keyword evidence="5" id="KW-0963">Cytoplasm</keyword>
<dbReference type="Pfam" id="PF00476">
    <property type="entry name" value="DNA_pol_A"/>
    <property type="match status" value="1"/>
</dbReference>
<keyword evidence="11" id="KW-0227">DNA damage</keyword>
<evidence type="ECO:0000256" key="19">
    <source>
        <dbReference type="ARBA" id="ARBA00049244"/>
    </source>
</evidence>
<evidence type="ECO:0000256" key="3">
    <source>
        <dbReference type="ARBA" id="ARBA00009645"/>
    </source>
</evidence>
<comment type="similarity">
    <text evidence="2">Belongs to the DNA polymerase type-A family.</text>
</comment>
<dbReference type="InterPro" id="IPR026206">
    <property type="entry name" value="HAUS3"/>
</dbReference>
<feature type="region of interest" description="Disordered" evidence="21">
    <location>
        <begin position="977"/>
        <end position="1002"/>
    </location>
</feature>
<evidence type="ECO:0000256" key="17">
    <source>
        <dbReference type="ARBA" id="ARBA00023212"/>
    </source>
</evidence>
<evidence type="ECO:0000256" key="6">
    <source>
        <dbReference type="ARBA" id="ARBA00022618"/>
    </source>
</evidence>
<dbReference type="GO" id="GO:0006261">
    <property type="term" value="P:DNA-templated DNA replication"/>
    <property type="evidence" value="ECO:0007669"/>
    <property type="project" value="InterPro"/>
</dbReference>
<feature type="domain" description="DNA-directed DNA polymerase family A palm" evidence="22">
    <location>
        <begin position="1561"/>
        <end position="1765"/>
    </location>
</feature>
<dbReference type="FunFam" id="1.10.150.20:FF:000002">
    <property type="entry name" value="DNA polymerase I"/>
    <property type="match status" value="1"/>
</dbReference>
<feature type="compositionally biased region" description="Basic and acidic residues" evidence="21">
    <location>
        <begin position="1130"/>
        <end position="1145"/>
    </location>
</feature>
<keyword evidence="13" id="KW-0239">DNA-directed DNA polymerase</keyword>
<feature type="compositionally biased region" description="Polar residues" evidence="21">
    <location>
        <begin position="1085"/>
        <end position="1098"/>
    </location>
</feature>
<evidence type="ECO:0000256" key="16">
    <source>
        <dbReference type="ARBA" id="ARBA00023204"/>
    </source>
</evidence>
<evidence type="ECO:0000259" key="22">
    <source>
        <dbReference type="SMART" id="SM00482"/>
    </source>
</evidence>
<dbReference type="CDD" id="cd08638">
    <property type="entry name" value="DNA_pol_A_theta"/>
    <property type="match status" value="1"/>
</dbReference>
<dbReference type="GO" id="GO:0005874">
    <property type="term" value="C:microtubule"/>
    <property type="evidence" value="ECO:0007669"/>
    <property type="project" value="UniProtKB-KW"/>
</dbReference>
<feature type="region of interest" description="Disordered" evidence="21">
    <location>
        <begin position="1069"/>
        <end position="1107"/>
    </location>
</feature>
<evidence type="ECO:0000313" key="23">
    <source>
        <dbReference type="EMBL" id="KAF4088994.1"/>
    </source>
</evidence>
<dbReference type="PANTHER" id="PTHR10133">
    <property type="entry name" value="DNA POLYMERASE I"/>
    <property type="match status" value="1"/>
</dbReference>